<accession>A0AAU3GU13</accession>
<dbReference type="PANTHER" id="PTHR48228:SF4">
    <property type="entry name" value="BLR3030 PROTEIN"/>
    <property type="match status" value="1"/>
</dbReference>
<dbReference type="AlphaFoldDB" id="A0AAU3GU13"/>
<dbReference type="SUPFAM" id="SSF89796">
    <property type="entry name" value="CoA-transferase family III (CaiB/BaiF)"/>
    <property type="match status" value="2"/>
</dbReference>
<protein>
    <submittedName>
        <fullName evidence="1">CoA transferase</fullName>
    </submittedName>
</protein>
<dbReference type="InterPro" id="IPR050509">
    <property type="entry name" value="CoA-transferase_III"/>
</dbReference>
<dbReference type="EMBL" id="CP109535">
    <property type="protein sequence ID" value="WTY95297.1"/>
    <property type="molecule type" value="Genomic_DNA"/>
</dbReference>
<sequence length="586" mass="59872">MSASTPVLPATTAEVTARLLRGATDGIVPPGAVRDVRLTADWAGPVTAPLVGEDAVQAACGIMHVHGRAAGRPLPLGVDYAATTAGVLGALGVCAVLLARHRGHGLSEVRTSAAQGALLALSQYLAAATAPADGSEGPYGAEGPYGSEPAGRGGATLVSAEGTAFEIETLDPDAWREFWLRLGVPGRLAGRGWGAFQQRFATAVCALPEELRTAARTTPLGSLLEAAAFCGVSLVPLTDSPVPGPPVEPVRLTPGPPYAPVVTPVRTSNVLPLAGVRVVESTRRVQGPLAGHVLRLLGAEVIGVEPPGGDPMRGLPPLAGGCSVRHSALNAGKRVVEADPRTAGGHAAVRELVAGADVFLHNWAPGRAERLGLDAEDLWRVRPGLVHAGASGFGDACPPGETPIGTDYLAQARSGLAAALRPAGEIPAPSLMTLTDVLGGLLCAHAVVAGLLLGALRGHGVRAESSLLSAAGLVPRPAVRRRAWSALETPVRTADGYLCLGEPIRSDLPLLARITGPGTPDPHTLAARFGHRTTGQWLERLGLAGAAATEVRTDLGTLPDDPGFRDAVDPAPPGGYATVRSPWTFS</sequence>
<name>A0AAU3GU13_9ACTN</name>
<dbReference type="Gene3D" id="3.40.50.10540">
    <property type="entry name" value="Crotonobetainyl-coa:carnitine coa-transferase, domain 1"/>
    <property type="match status" value="2"/>
</dbReference>
<proteinExistence type="predicted"/>
<dbReference type="GO" id="GO:0016740">
    <property type="term" value="F:transferase activity"/>
    <property type="evidence" value="ECO:0007669"/>
    <property type="project" value="UniProtKB-KW"/>
</dbReference>
<dbReference type="InterPro" id="IPR003673">
    <property type="entry name" value="CoA-Trfase_fam_III"/>
</dbReference>
<evidence type="ECO:0000313" key="1">
    <source>
        <dbReference type="EMBL" id="WTY95297.1"/>
    </source>
</evidence>
<gene>
    <name evidence="1" type="ORF">OG626_10540</name>
</gene>
<dbReference type="InterPro" id="IPR023606">
    <property type="entry name" value="CoA-Trfase_III_dom_1_sf"/>
</dbReference>
<dbReference type="PANTHER" id="PTHR48228">
    <property type="entry name" value="SUCCINYL-COA--D-CITRAMALATE COA-TRANSFERASE"/>
    <property type="match status" value="1"/>
</dbReference>
<reference evidence="1" key="1">
    <citation type="submission" date="2022-10" db="EMBL/GenBank/DDBJ databases">
        <title>The complete genomes of actinobacterial strains from the NBC collection.</title>
        <authorList>
            <person name="Joergensen T.S."/>
            <person name="Alvarez Arevalo M."/>
            <person name="Sterndorff E.B."/>
            <person name="Faurdal D."/>
            <person name="Vuksanovic O."/>
            <person name="Mourched A.-S."/>
            <person name="Charusanti P."/>
            <person name="Shaw S."/>
            <person name="Blin K."/>
            <person name="Weber T."/>
        </authorList>
    </citation>
    <scope>NUCLEOTIDE SEQUENCE</scope>
    <source>
        <strain evidence="1">NBC_01401</strain>
    </source>
</reference>
<keyword evidence="1" id="KW-0808">Transferase</keyword>
<dbReference type="Pfam" id="PF02515">
    <property type="entry name" value="CoA_transf_3"/>
    <property type="match status" value="2"/>
</dbReference>
<organism evidence="1">
    <name type="scientific">Streptomyces sp. NBC_01401</name>
    <dbReference type="NCBI Taxonomy" id="2903854"/>
    <lineage>
        <taxon>Bacteria</taxon>
        <taxon>Bacillati</taxon>
        <taxon>Actinomycetota</taxon>
        <taxon>Actinomycetes</taxon>
        <taxon>Kitasatosporales</taxon>
        <taxon>Streptomycetaceae</taxon>
        <taxon>Streptomyces</taxon>
    </lineage>
</organism>